<feature type="domain" description="C2H2-type" evidence="6">
    <location>
        <begin position="291"/>
        <end position="320"/>
    </location>
</feature>
<dbReference type="PANTHER" id="PTHR23235">
    <property type="entry name" value="KRUEPPEL-LIKE TRANSCRIPTION FACTOR"/>
    <property type="match status" value="1"/>
</dbReference>
<feature type="region of interest" description="Disordered" evidence="5">
    <location>
        <begin position="213"/>
        <end position="250"/>
    </location>
</feature>
<dbReference type="InterPro" id="IPR013087">
    <property type="entry name" value="Znf_C2H2_type"/>
</dbReference>
<evidence type="ECO:0000256" key="4">
    <source>
        <dbReference type="PROSITE-ProRule" id="PRU00042"/>
    </source>
</evidence>
<dbReference type="GO" id="GO:0000981">
    <property type="term" value="F:DNA-binding transcription factor activity, RNA polymerase II-specific"/>
    <property type="evidence" value="ECO:0007669"/>
    <property type="project" value="TreeGrafter"/>
</dbReference>
<dbReference type="InterPro" id="IPR036236">
    <property type="entry name" value="Znf_C2H2_sf"/>
</dbReference>
<evidence type="ECO:0000313" key="7">
    <source>
        <dbReference type="Proteomes" id="UP000887560"/>
    </source>
</evidence>
<dbReference type="SUPFAM" id="SSF57667">
    <property type="entry name" value="beta-beta-alpha zinc fingers"/>
    <property type="match status" value="1"/>
</dbReference>
<evidence type="ECO:0000256" key="3">
    <source>
        <dbReference type="ARBA" id="ARBA00022833"/>
    </source>
</evidence>
<dbReference type="PANTHER" id="PTHR23235:SF120">
    <property type="entry name" value="KRUPPEL-LIKE FACTOR 15"/>
    <property type="match status" value="1"/>
</dbReference>
<dbReference type="GO" id="GO:0008270">
    <property type="term" value="F:zinc ion binding"/>
    <property type="evidence" value="ECO:0007669"/>
    <property type="project" value="UniProtKB-KW"/>
</dbReference>
<evidence type="ECO:0000313" key="8">
    <source>
        <dbReference type="WBParaSite" id="scf7180000424049.g12132"/>
    </source>
</evidence>
<dbReference type="AlphaFoldDB" id="A0A915P8W8"/>
<dbReference type="PROSITE" id="PS50157">
    <property type="entry name" value="ZINC_FINGER_C2H2_2"/>
    <property type="match status" value="2"/>
</dbReference>
<name>A0A915P8W8_9BILA</name>
<feature type="region of interest" description="Disordered" evidence="5">
    <location>
        <begin position="159"/>
        <end position="194"/>
    </location>
</feature>
<sequence>MDSESIFIANRQFLDNNEIRQDLLEYVVETPHSINTSQTEIHPSAASISLLAANYLLQNQQNNLNNLIFSPPSSNLNSPSIFGINQQLNQNNLNKSPLNFALLNNSIREQQNCEQTQQLSPVILSQLFSSSPSLNSQIATLASCAVFPEREYLNECLPPPPPPIKLGQPPTPSKKRKIEEFEEKDENGGGNEDFEINKNNFLIKMEIEEKVKEEEGRGISGDAVSCNKENPPPSSSTTTPTSSLSNTVKEKIQKIPRKKNLIIKKETLKVNKKKKNLKENNSLNNYQRSLHKCEHLGCGKTYSKSSHLKAHMRTHSGEKPFQCNWKDCGWRFARSDELTRHYRRHTGYRPFRCAYCTNEMRFARSDHLKSHVKNRHPGMPF</sequence>
<evidence type="ECO:0000256" key="5">
    <source>
        <dbReference type="SAM" id="MobiDB-lite"/>
    </source>
</evidence>
<dbReference type="Pfam" id="PF00096">
    <property type="entry name" value="zf-C2H2"/>
    <property type="match status" value="2"/>
</dbReference>
<dbReference type="WBParaSite" id="scf7180000424049.g12132">
    <property type="protein sequence ID" value="scf7180000424049.g12132"/>
    <property type="gene ID" value="scf7180000424049.g12132"/>
</dbReference>
<dbReference type="Proteomes" id="UP000887560">
    <property type="component" value="Unplaced"/>
</dbReference>
<accession>A0A915P8W8</accession>
<proteinExistence type="predicted"/>
<dbReference type="SMART" id="SM00355">
    <property type="entry name" value="ZnF_C2H2"/>
    <property type="match status" value="3"/>
</dbReference>
<keyword evidence="7" id="KW-1185">Reference proteome</keyword>
<evidence type="ECO:0000256" key="1">
    <source>
        <dbReference type="ARBA" id="ARBA00022723"/>
    </source>
</evidence>
<dbReference type="GO" id="GO:0000978">
    <property type="term" value="F:RNA polymerase II cis-regulatory region sequence-specific DNA binding"/>
    <property type="evidence" value="ECO:0007669"/>
    <property type="project" value="TreeGrafter"/>
</dbReference>
<protein>
    <submittedName>
        <fullName evidence="8">C2H2-type domain-containing protein</fullName>
    </submittedName>
</protein>
<keyword evidence="2 4" id="KW-0863">Zinc-finger</keyword>
<feature type="domain" description="C2H2-type" evidence="6">
    <location>
        <begin position="321"/>
        <end position="350"/>
    </location>
</feature>
<evidence type="ECO:0000259" key="6">
    <source>
        <dbReference type="PROSITE" id="PS50157"/>
    </source>
</evidence>
<dbReference type="FunFam" id="3.30.160.60:FF:000007">
    <property type="entry name" value="Basic krueppel-like factor 3"/>
    <property type="match status" value="1"/>
</dbReference>
<evidence type="ECO:0000256" key="2">
    <source>
        <dbReference type="ARBA" id="ARBA00022771"/>
    </source>
</evidence>
<keyword evidence="1" id="KW-0479">Metal-binding</keyword>
<dbReference type="Gene3D" id="3.30.160.60">
    <property type="entry name" value="Classic Zinc Finger"/>
    <property type="match status" value="3"/>
</dbReference>
<reference evidence="8" key="1">
    <citation type="submission" date="2022-11" db="UniProtKB">
        <authorList>
            <consortium name="WormBaseParasite"/>
        </authorList>
    </citation>
    <scope>IDENTIFICATION</scope>
</reference>
<dbReference type="PROSITE" id="PS00028">
    <property type="entry name" value="ZINC_FINGER_C2H2_1"/>
    <property type="match status" value="2"/>
</dbReference>
<keyword evidence="3" id="KW-0862">Zinc</keyword>
<feature type="compositionally biased region" description="Pro residues" evidence="5">
    <location>
        <begin position="159"/>
        <end position="172"/>
    </location>
</feature>
<organism evidence="7 8">
    <name type="scientific">Meloidogyne floridensis</name>
    <dbReference type="NCBI Taxonomy" id="298350"/>
    <lineage>
        <taxon>Eukaryota</taxon>
        <taxon>Metazoa</taxon>
        <taxon>Ecdysozoa</taxon>
        <taxon>Nematoda</taxon>
        <taxon>Chromadorea</taxon>
        <taxon>Rhabditida</taxon>
        <taxon>Tylenchina</taxon>
        <taxon>Tylenchomorpha</taxon>
        <taxon>Tylenchoidea</taxon>
        <taxon>Meloidogynidae</taxon>
        <taxon>Meloidogyninae</taxon>
        <taxon>Meloidogyne</taxon>
    </lineage>
</organism>